<evidence type="ECO:0000256" key="1">
    <source>
        <dbReference type="SAM" id="Coils"/>
    </source>
</evidence>
<evidence type="ECO:0000256" key="2">
    <source>
        <dbReference type="SAM" id="MobiDB-lite"/>
    </source>
</evidence>
<dbReference type="Proteomes" id="UP000001975">
    <property type="component" value="Chromosome"/>
</dbReference>
<dbReference type="Pfam" id="PF19111">
    <property type="entry name" value="DUF5798"/>
    <property type="match status" value="1"/>
</dbReference>
<dbReference type="HOGENOM" id="CLU_154325_1_0_2"/>
<keyword evidence="4" id="KW-1185">Reference proteome</keyword>
<dbReference type="KEGG" id="hwa:HQ_1882A"/>
<evidence type="ECO:0000313" key="3">
    <source>
        <dbReference type="EMBL" id="CAJ52010.1"/>
    </source>
</evidence>
<dbReference type="Gene3D" id="1.20.5.300">
    <property type="match status" value="1"/>
</dbReference>
<sequence length="101" mass="11099">MGLGTTAKKLQKVTEMAENVYQRLNELRTQISEMRETTGETQAAVDRLETETAEIRALVEAIADEEDIDTETIIANAHITEAEAKDSGSESESKVTSDDPQ</sequence>
<proteinExistence type="predicted"/>
<accession>Q18J02</accession>
<dbReference type="InterPro" id="IPR043816">
    <property type="entry name" value="DUF5798"/>
</dbReference>
<keyword evidence="1" id="KW-0175">Coiled coil</keyword>
<dbReference type="EMBL" id="AM180088">
    <property type="protein sequence ID" value="CAJ52010.1"/>
    <property type="molecule type" value="Genomic_DNA"/>
</dbReference>
<gene>
    <name evidence="3" type="ordered locus">HQ_1882A</name>
</gene>
<evidence type="ECO:0000313" key="4">
    <source>
        <dbReference type="Proteomes" id="UP000001975"/>
    </source>
</evidence>
<feature type="region of interest" description="Disordered" evidence="2">
    <location>
        <begin position="80"/>
        <end position="101"/>
    </location>
</feature>
<reference evidence="3 4" key="1">
    <citation type="journal article" date="2006" name="BMC Genomics">
        <title>The genome of the square archaeon Haloquadratum walsbyi: life at the limits of water activity.</title>
        <authorList>
            <person name="Bolhuis H.H."/>
            <person name="Palm P.P."/>
            <person name="Wende A.W."/>
            <person name="Falb M.M."/>
            <person name="Rampp M.M."/>
            <person name="Rodriguez-Valera F.F."/>
            <person name="Pfeiffer F.F."/>
            <person name="Oesterhelt D.D."/>
        </authorList>
    </citation>
    <scope>NUCLEOTIDE SEQUENCE [LARGE SCALE GENOMIC DNA]</scope>
    <source>
        <strain evidence="4">DSM 16790 / HBSQ001</strain>
    </source>
</reference>
<name>Q18J02_HALWD</name>
<dbReference type="AlphaFoldDB" id="Q18J02"/>
<dbReference type="GeneID" id="4192540"/>
<dbReference type="RefSeq" id="WP_011571157.1">
    <property type="nucleotide sequence ID" value="NC_008212.1"/>
</dbReference>
<protein>
    <submittedName>
        <fullName evidence="3">Uncharacterized protein</fullName>
    </submittedName>
</protein>
<dbReference type="eggNOG" id="arCOG04649">
    <property type="taxonomic scope" value="Archaea"/>
</dbReference>
<organism evidence="3 4">
    <name type="scientific">Haloquadratum walsbyi (strain DSM 16790 / HBSQ001)</name>
    <dbReference type="NCBI Taxonomy" id="362976"/>
    <lineage>
        <taxon>Archaea</taxon>
        <taxon>Methanobacteriati</taxon>
        <taxon>Methanobacteriota</taxon>
        <taxon>Stenosarchaea group</taxon>
        <taxon>Halobacteria</taxon>
        <taxon>Halobacteriales</taxon>
        <taxon>Haloferacaceae</taxon>
        <taxon>Haloquadratum</taxon>
    </lineage>
</organism>
<feature type="coiled-coil region" evidence="1">
    <location>
        <begin position="7"/>
        <end position="65"/>
    </location>
</feature>